<dbReference type="InterPro" id="IPR000962">
    <property type="entry name" value="Znf_DskA_TraR"/>
</dbReference>
<dbReference type="GO" id="GO:0008270">
    <property type="term" value="F:zinc ion binding"/>
    <property type="evidence" value="ECO:0007669"/>
    <property type="project" value="UniProtKB-KW"/>
</dbReference>
<evidence type="ECO:0000256" key="4">
    <source>
        <dbReference type="PROSITE-ProRule" id="PRU00510"/>
    </source>
</evidence>
<keyword evidence="3" id="KW-0862">Zinc</keyword>
<dbReference type="Pfam" id="PF01258">
    <property type="entry name" value="zf-dskA_traR"/>
    <property type="match status" value="1"/>
</dbReference>
<evidence type="ECO:0000313" key="6">
    <source>
        <dbReference type="EMBL" id="TQM64750.1"/>
    </source>
</evidence>
<dbReference type="OrthoDB" id="1121111at2"/>
<protein>
    <submittedName>
        <fullName evidence="6">TraR/DksA family transcriptional regulator</fullName>
    </submittedName>
</protein>
<sequence>MSEMTTAQGESLAHDRATELERLAALRREFDDVVDAAEGANGDDEHDPEGLTIAYERSQIAAFITQAEQHLAEIEAAQRRIAEGTYGLCEVCGGCIPDARLEARPTATTCVEHTPSARTAPLL</sequence>
<organism evidence="6 7">
    <name type="scientific">Humibacillus xanthopallidus</name>
    <dbReference type="NCBI Taxonomy" id="412689"/>
    <lineage>
        <taxon>Bacteria</taxon>
        <taxon>Bacillati</taxon>
        <taxon>Actinomycetota</taxon>
        <taxon>Actinomycetes</taxon>
        <taxon>Micrococcales</taxon>
        <taxon>Intrasporangiaceae</taxon>
        <taxon>Humibacillus</taxon>
    </lineage>
</organism>
<feature type="zinc finger region" description="dksA C4-type" evidence="4">
    <location>
        <begin position="89"/>
        <end position="113"/>
    </location>
</feature>
<comment type="caution">
    <text evidence="6">The sequence shown here is derived from an EMBL/GenBank/DDBJ whole genome shotgun (WGS) entry which is preliminary data.</text>
</comment>
<keyword evidence="7" id="KW-1185">Reference proteome</keyword>
<name>A0A543I2Q2_9MICO</name>
<dbReference type="RefSeq" id="WP_141842345.1">
    <property type="nucleotide sequence ID" value="NZ_VFPM01000001.1"/>
</dbReference>
<dbReference type="EMBL" id="VFPM01000001">
    <property type="protein sequence ID" value="TQM64750.1"/>
    <property type="molecule type" value="Genomic_DNA"/>
</dbReference>
<dbReference type="PANTHER" id="PTHR33823">
    <property type="entry name" value="RNA POLYMERASE-BINDING TRANSCRIPTION FACTOR DKSA-RELATED"/>
    <property type="match status" value="1"/>
</dbReference>
<evidence type="ECO:0000313" key="7">
    <source>
        <dbReference type="Proteomes" id="UP000316747"/>
    </source>
</evidence>
<reference evidence="6 7" key="1">
    <citation type="submission" date="2019-06" db="EMBL/GenBank/DDBJ databases">
        <title>Genome sequencing of plant associated microbes to promote plant fitness in Sorghum bicolor and Oryza sativa.</title>
        <authorList>
            <person name="Coleman-Derr D."/>
        </authorList>
    </citation>
    <scope>NUCLEOTIDE SEQUENCE [LARGE SCALE GENOMIC DNA]</scope>
    <source>
        <strain evidence="6 7">KV-663</strain>
    </source>
</reference>
<evidence type="ECO:0000256" key="3">
    <source>
        <dbReference type="ARBA" id="ARBA00022833"/>
    </source>
</evidence>
<proteinExistence type="predicted"/>
<feature type="domain" description="Zinc finger DksA/TraR C4-type" evidence="5">
    <location>
        <begin position="84"/>
        <end position="112"/>
    </location>
</feature>
<gene>
    <name evidence="6" type="ORF">FBY41_1129</name>
</gene>
<evidence type="ECO:0000256" key="1">
    <source>
        <dbReference type="ARBA" id="ARBA00022723"/>
    </source>
</evidence>
<dbReference type="PANTHER" id="PTHR33823:SF4">
    <property type="entry name" value="GENERAL STRESS PROTEIN 16O"/>
    <property type="match status" value="1"/>
</dbReference>
<keyword evidence="1" id="KW-0479">Metal-binding</keyword>
<evidence type="ECO:0000256" key="2">
    <source>
        <dbReference type="ARBA" id="ARBA00022771"/>
    </source>
</evidence>
<dbReference type="Proteomes" id="UP000316747">
    <property type="component" value="Unassembled WGS sequence"/>
</dbReference>
<keyword evidence="2" id="KW-0863">Zinc-finger</keyword>
<dbReference type="AlphaFoldDB" id="A0A543I2Q2"/>
<dbReference type="PROSITE" id="PS51128">
    <property type="entry name" value="ZF_DKSA_2"/>
    <property type="match status" value="1"/>
</dbReference>
<evidence type="ECO:0000259" key="5">
    <source>
        <dbReference type="Pfam" id="PF01258"/>
    </source>
</evidence>
<accession>A0A543I2Q2</accession>
<dbReference type="Gene3D" id="1.20.120.910">
    <property type="entry name" value="DksA, coiled-coil domain"/>
    <property type="match status" value="1"/>
</dbReference>
<dbReference type="SUPFAM" id="SSF57716">
    <property type="entry name" value="Glucocorticoid receptor-like (DNA-binding domain)"/>
    <property type="match status" value="1"/>
</dbReference>